<keyword evidence="3" id="KW-1185">Reference proteome</keyword>
<dbReference type="Pfam" id="PF09991">
    <property type="entry name" value="DUF2232"/>
    <property type="match status" value="1"/>
</dbReference>
<dbReference type="InterPro" id="IPR018710">
    <property type="entry name" value="DUF2232"/>
</dbReference>
<name>A0ABS4NEJ0_9THEO</name>
<gene>
    <name evidence="2" type="ORF">J2Z80_001616</name>
</gene>
<dbReference type="PANTHER" id="PTHR41324">
    <property type="entry name" value="MEMBRANE PROTEIN-RELATED"/>
    <property type="match status" value="1"/>
</dbReference>
<feature type="transmembrane region" description="Helical" evidence="1">
    <location>
        <begin position="72"/>
        <end position="89"/>
    </location>
</feature>
<dbReference type="EMBL" id="JAGGLT010000016">
    <property type="protein sequence ID" value="MBP2072089.1"/>
    <property type="molecule type" value="Genomic_DNA"/>
</dbReference>
<feature type="transmembrane region" description="Helical" evidence="1">
    <location>
        <begin position="230"/>
        <end position="254"/>
    </location>
</feature>
<feature type="transmembrane region" description="Helical" evidence="1">
    <location>
        <begin position="207"/>
        <end position="224"/>
    </location>
</feature>
<feature type="transmembrane region" description="Helical" evidence="1">
    <location>
        <begin position="98"/>
        <end position="117"/>
    </location>
</feature>
<dbReference type="RefSeq" id="WP_209453902.1">
    <property type="nucleotide sequence ID" value="NZ_JAGGLT010000016.1"/>
</dbReference>
<feature type="transmembrane region" description="Helical" evidence="1">
    <location>
        <begin position="266"/>
        <end position="288"/>
    </location>
</feature>
<proteinExistence type="predicted"/>
<keyword evidence="1" id="KW-1133">Transmembrane helix</keyword>
<keyword evidence="1" id="KW-0472">Membrane</keyword>
<dbReference type="PANTHER" id="PTHR41324:SF1">
    <property type="entry name" value="DUF2232 DOMAIN-CONTAINING PROTEIN"/>
    <property type="match status" value="1"/>
</dbReference>
<feature type="transmembrane region" description="Helical" evidence="1">
    <location>
        <begin position="165"/>
        <end position="186"/>
    </location>
</feature>
<comment type="caution">
    <text evidence="2">The sequence shown here is derived from an EMBL/GenBank/DDBJ whole genome shotgun (WGS) entry which is preliminary data.</text>
</comment>
<evidence type="ECO:0000313" key="2">
    <source>
        <dbReference type="EMBL" id="MBP2072089.1"/>
    </source>
</evidence>
<keyword evidence="1" id="KW-0812">Transmembrane</keyword>
<organism evidence="2 3">
    <name type="scientific">Thermoanaerobacterium butyriciformans</name>
    <dbReference type="NCBI Taxonomy" id="1702242"/>
    <lineage>
        <taxon>Bacteria</taxon>
        <taxon>Bacillati</taxon>
        <taxon>Bacillota</taxon>
        <taxon>Clostridia</taxon>
        <taxon>Thermoanaerobacterales</taxon>
        <taxon>Thermoanaerobacteraceae</taxon>
        <taxon>Thermoanaerobacterium</taxon>
    </lineage>
</organism>
<sequence>MDSKNIANAAIMVAMAVIIVLIGAYVPPLFFILFFVPVPISIVSIRSDLLYGILSTIIVFIATFLFTDIITASIVAVISVIGIIMGYLIKKGNTPRDVVIETGVISLVGFVGLLYILKIFGINVINSILNDYAQIGNEVLALYKNTPNEAAIRSMINYMIETIKVLLPSIFVIMIAIVVVANYMLLSKIMMKDQKVKRLPQFMFWRMPYVTGWIFIGALLYQYFVNSSIVASNLLLLLSIGFTISGLSYVKYFITKRFNLSSAISNIILLALFLFPVTFSLMTLLGVIDTSMNLRKFT</sequence>
<protein>
    <submittedName>
        <fullName evidence="2">Uncharacterized protein YybS (DUF2232 family)</fullName>
    </submittedName>
</protein>
<evidence type="ECO:0000313" key="3">
    <source>
        <dbReference type="Proteomes" id="UP001166402"/>
    </source>
</evidence>
<evidence type="ECO:0000256" key="1">
    <source>
        <dbReference type="SAM" id="Phobius"/>
    </source>
</evidence>
<feature type="transmembrane region" description="Helical" evidence="1">
    <location>
        <begin position="48"/>
        <end position="66"/>
    </location>
</feature>
<dbReference type="Proteomes" id="UP001166402">
    <property type="component" value="Unassembled WGS sequence"/>
</dbReference>
<reference evidence="2" key="1">
    <citation type="submission" date="2021-03" db="EMBL/GenBank/DDBJ databases">
        <title>Genomic Encyclopedia of Type Strains, Phase IV (KMG-IV): sequencing the most valuable type-strain genomes for metagenomic binning, comparative biology and taxonomic classification.</title>
        <authorList>
            <person name="Goeker M."/>
        </authorList>
    </citation>
    <scope>NUCLEOTIDE SEQUENCE</scope>
    <source>
        <strain evidence="2">DSM 101588</strain>
    </source>
</reference>
<feature type="transmembrane region" description="Helical" evidence="1">
    <location>
        <begin position="6"/>
        <end position="36"/>
    </location>
</feature>
<accession>A0ABS4NEJ0</accession>